<organism evidence="1 2">
    <name type="scientific">Cryobacterium zongtaii</name>
    <dbReference type="NCBI Taxonomy" id="1259217"/>
    <lineage>
        <taxon>Bacteria</taxon>
        <taxon>Bacillati</taxon>
        <taxon>Actinomycetota</taxon>
        <taxon>Actinomycetes</taxon>
        <taxon>Micrococcales</taxon>
        <taxon>Microbacteriaceae</taxon>
        <taxon>Cryobacterium</taxon>
    </lineage>
</organism>
<evidence type="ECO:0000313" key="1">
    <source>
        <dbReference type="EMBL" id="POH62099.1"/>
    </source>
</evidence>
<dbReference type="PANTHER" id="PTHR43434">
    <property type="entry name" value="PHOSPHOGLYCOLATE PHOSPHATASE"/>
    <property type="match status" value="1"/>
</dbReference>
<dbReference type="AlphaFoldDB" id="A0A2S3Z959"/>
<dbReference type="NCBIfam" id="TIGR01509">
    <property type="entry name" value="HAD-SF-IA-v3"/>
    <property type="match status" value="1"/>
</dbReference>
<dbReference type="InterPro" id="IPR050155">
    <property type="entry name" value="HAD-like_hydrolase_sf"/>
</dbReference>
<name>A0A2S3Z959_9MICO</name>
<accession>A0A2S3Z959</accession>
<dbReference type="SFLD" id="SFLDS00003">
    <property type="entry name" value="Haloacid_Dehalogenase"/>
    <property type="match status" value="1"/>
</dbReference>
<keyword evidence="1" id="KW-0378">Hydrolase</keyword>
<gene>
    <name evidence="1" type="ORF">C3B61_18560</name>
</gene>
<protein>
    <submittedName>
        <fullName evidence="1">HAD family hydrolase</fullName>
    </submittedName>
</protein>
<dbReference type="EMBL" id="PPXD01000028">
    <property type="protein sequence ID" value="POH62099.1"/>
    <property type="molecule type" value="Genomic_DNA"/>
</dbReference>
<dbReference type="SFLD" id="SFLDG01129">
    <property type="entry name" value="C1.5:_HAD__Beta-PGM__Phosphata"/>
    <property type="match status" value="1"/>
</dbReference>
<dbReference type="InterPro" id="IPR023198">
    <property type="entry name" value="PGP-like_dom2"/>
</dbReference>
<dbReference type="Pfam" id="PF00702">
    <property type="entry name" value="Hydrolase"/>
    <property type="match status" value="1"/>
</dbReference>
<dbReference type="InterPro" id="IPR036412">
    <property type="entry name" value="HAD-like_sf"/>
</dbReference>
<dbReference type="NCBIfam" id="TIGR01549">
    <property type="entry name" value="HAD-SF-IA-v1"/>
    <property type="match status" value="1"/>
</dbReference>
<dbReference type="PANTHER" id="PTHR43434:SF1">
    <property type="entry name" value="PHOSPHOGLYCOLATE PHOSPHATASE"/>
    <property type="match status" value="1"/>
</dbReference>
<dbReference type="InterPro" id="IPR006439">
    <property type="entry name" value="HAD-SF_hydro_IA"/>
</dbReference>
<sequence>MTRLVWDMDGTLLDSTEVVPDAFVETVRDLGVDGIDREKVVAAYSLGVPEVMLRHLVGRTLEDREIDLYYDRLLEGSVAPYDGVLETLDTLRQRGLPVVIFTGASSRAARTLLASAGIQFDILVGGDHVVRPKPAPDGILEAAKRLSVAPEDVVYIGDAPTDLQAARSAGARGAAATWGHLYQRDAPADICLRAPHDALALLATHDGP</sequence>
<dbReference type="RefSeq" id="WP_103461964.1">
    <property type="nucleotide sequence ID" value="NZ_PPXD01000028.1"/>
</dbReference>
<dbReference type="Proteomes" id="UP000237340">
    <property type="component" value="Unassembled WGS sequence"/>
</dbReference>
<dbReference type="SUPFAM" id="SSF56784">
    <property type="entry name" value="HAD-like"/>
    <property type="match status" value="1"/>
</dbReference>
<evidence type="ECO:0000313" key="2">
    <source>
        <dbReference type="Proteomes" id="UP000237340"/>
    </source>
</evidence>
<dbReference type="Gene3D" id="3.40.50.1000">
    <property type="entry name" value="HAD superfamily/HAD-like"/>
    <property type="match status" value="1"/>
</dbReference>
<reference evidence="1 2" key="1">
    <citation type="submission" date="2018-01" db="EMBL/GenBank/DDBJ databases">
        <title>Cryobacterium sp. nov., from glaciers in China.</title>
        <authorList>
            <person name="Liu Q."/>
            <person name="Xin Y.-H."/>
        </authorList>
    </citation>
    <scope>NUCLEOTIDE SEQUENCE [LARGE SCALE GENOMIC DNA]</scope>
    <source>
        <strain evidence="1 2">TMN-42</strain>
    </source>
</reference>
<dbReference type="GO" id="GO:0008967">
    <property type="term" value="F:phosphoglycolate phosphatase activity"/>
    <property type="evidence" value="ECO:0007669"/>
    <property type="project" value="TreeGrafter"/>
</dbReference>
<proteinExistence type="predicted"/>
<dbReference type="GO" id="GO:0006281">
    <property type="term" value="P:DNA repair"/>
    <property type="evidence" value="ECO:0007669"/>
    <property type="project" value="TreeGrafter"/>
</dbReference>
<comment type="caution">
    <text evidence="1">The sequence shown here is derived from an EMBL/GenBank/DDBJ whole genome shotgun (WGS) entry which is preliminary data.</text>
</comment>
<dbReference type="Gene3D" id="1.10.150.240">
    <property type="entry name" value="Putative phosphatase, domain 2"/>
    <property type="match status" value="1"/>
</dbReference>
<keyword evidence="2" id="KW-1185">Reference proteome</keyword>
<dbReference type="InterPro" id="IPR023214">
    <property type="entry name" value="HAD_sf"/>
</dbReference>